<dbReference type="AlphaFoldDB" id="A0A363NUJ5"/>
<evidence type="ECO:0000259" key="1">
    <source>
        <dbReference type="Pfam" id="PF19763"/>
    </source>
</evidence>
<dbReference type="EMBL" id="QCXX01000003">
    <property type="protein sequence ID" value="PUV24486.1"/>
    <property type="molecule type" value="Genomic_DNA"/>
</dbReference>
<keyword evidence="2" id="KW-0808">Transferase</keyword>
<evidence type="ECO:0000313" key="2">
    <source>
        <dbReference type="EMBL" id="PUV24486.1"/>
    </source>
</evidence>
<dbReference type="GO" id="GO:0032259">
    <property type="term" value="P:methylation"/>
    <property type="evidence" value="ECO:0007669"/>
    <property type="project" value="UniProtKB-KW"/>
</dbReference>
<reference evidence="2 3" key="1">
    <citation type="submission" date="2018-04" db="EMBL/GenBank/DDBJ databases">
        <title>Sphingobacterium sp. M46 Genome.</title>
        <authorList>
            <person name="Cheng J."/>
            <person name="Li Y."/>
        </authorList>
    </citation>
    <scope>NUCLEOTIDE SEQUENCE [LARGE SCALE GENOMIC DNA]</scope>
    <source>
        <strain evidence="2 3">M46</strain>
    </source>
</reference>
<sequence>MILLLLITGVCSAQTTVQYQDKFDKPLDTLNWKVEMLPGNQAKVTTEDQKLVINAPFGVTVWFKHELTGPIRIEYDWKVVVADGINDRLSDLNQFWMATDPKNKDLFTRTGKFSEYDSLSLYYVGMGGNKNTTTRFRKYQGNGERKLLQEYTDQSHLLKPNHNYHITIEVMNGVTRFSVDGVVYFSLTDPELLTRGFFGFRSTHARHEISNFRVLRP</sequence>
<keyword evidence="2" id="KW-0489">Methyltransferase</keyword>
<dbReference type="Pfam" id="PF19763">
    <property type="entry name" value="DUF6250"/>
    <property type="match status" value="1"/>
</dbReference>
<keyword evidence="3" id="KW-1185">Reference proteome</keyword>
<dbReference type="GO" id="GO:0008168">
    <property type="term" value="F:methyltransferase activity"/>
    <property type="evidence" value="ECO:0007669"/>
    <property type="project" value="UniProtKB-KW"/>
</dbReference>
<protein>
    <submittedName>
        <fullName evidence="2">Methyltransferase</fullName>
    </submittedName>
</protein>
<organism evidence="2 3">
    <name type="scientific">Sphingobacterium athyrii</name>
    <dbReference type="NCBI Taxonomy" id="2152717"/>
    <lineage>
        <taxon>Bacteria</taxon>
        <taxon>Pseudomonadati</taxon>
        <taxon>Bacteroidota</taxon>
        <taxon>Sphingobacteriia</taxon>
        <taxon>Sphingobacteriales</taxon>
        <taxon>Sphingobacteriaceae</taxon>
        <taxon>Sphingobacterium</taxon>
    </lineage>
</organism>
<dbReference type="InterPro" id="IPR046217">
    <property type="entry name" value="DUF6250"/>
</dbReference>
<accession>A0A363NUJ5</accession>
<comment type="caution">
    <text evidence="2">The sequence shown here is derived from an EMBL/GenBank/DDBJ whole genome shotgun (WGS) entry which is preliminary data.</text>
</comment>
<dbReference type="Proteomes" id="UP000250831">
    <property type="component" value="Unassembled WGS sequence"/>
</dbReference>
<gene>
    <name evidence="2" type="ORF">DCO56_14170</name>
</gene>
<feature type="domain" description="DUF6250" evidence="1">
    <location>
        <begin position="53"/>
        <end position="212"/>
    </location>
</feature>
<name>A0A363NUJ5_9SPHI</name>
<proteinExistence type="predicted"/>
<evidence type="ECO:0000313" key="3">
    <source>
        <dbReference type="Proteomes" id="UP000250831"/>
    </source>
</evidence>
<dbReference type="Gene3D" id="2.60.120.200">
    <property type="match status" value="1"/>
</dbReference>